<sequence length="75" mass="8632">MLKATIMHYLRALSCSFEGWDWLVSHNSHSLPHPQDGCNIVCRTQGPEEEPPTYRGVSTEPEEEPEERDDHLLPM</sequence>
<name>A0A060Y046_ONCMY</name>
<dbReference type="Pfam" id="PF02157">
    <property type="entry name" value="Man-6-P_recep"/>
    <property type="match status" value="1"/>
</dbReference>
<reference evidence="2" key="1">
    <citation type="journal article" date="2014" name="Nat. Commun.">
        <title>The rainbow trout genome provides novel insights into evolution after whole-genome duplication in vertebrates.</title>
        <authorList>
            <person name="Berthelot C."/>
            <person name="Brunet F."/>
            <person name="Chalopin D."/>
            <person name="Juanchich A."/>
            <person name="Bernard M."/>
            <person name="Noel B."/>
            <person name="Bento P."/>
            <person name="Da Silva C."/>
            <person name="Labadie K."/>
            <person name="Alberti A."/>
            <person name="Aury J.M."/>
            <person name="Louis A."/>
            <person name="Dehais P."/>
            <person name="Bardou P."/>
            <person name="Montfort J."/>
            <person name="Klopp C."/>
            <person name="Cabau C."/>
            <person name="Gaspin C."/>
            <person name="Thorgaard G.H."/>
            <person name="Boussaha M."/>
            <person name="Quillet E."/>
            <person name="Guyomard R."/>
            <person name="Galiana D."/>
            <person name="Bobe J."/>
            <person name="Volff J.N."/>
            <person name="Genet C."/>
            <person name="Wincker P."/>
            <person name="Jaillon O."/>
            <person name="Roest Crollius H."/>
            <person name="Guiguen Y."/>
        </authorList>
    </citation>
    <scope>NUCLEOTIDE SEQUENCE [LARGE SCALE GENOMIC DNA]</scope>
</reference>
<proteinExistence type="predicted"/>
<dbReference type="EMBL" id="FR906034">
    <property type="protein sequence ID" value="CDQ82729.1"/>
    <property type="molecule type" value="Genomic_DNA"/>
</dbReference>
<evidence type="ECO:0000313" key="2">
    <source>
        <dbReference type="EMBL" id="CDQ82729.1"/>
    </source>
</evidence>
<evidence type="ECO:0000313" key="3">
    <source>
        <dbReference type="Proteomes" id="UP000193380"/>
    </source>
</evidence>
<feature type="region of interest" description="Disordered" evidence="1">
    <location>
        <begin position="43"/>
        <end position="75"/>
    </location>
</feature>
<gene>
    <name evidence="2" type="ORF">GSONMT00025109001</name>
</gene>
<protein>
    <submittedName>
        <fullName evidence="2">Uncharacterized protein</fullName>
    </submittedName>
</protein>
<dbReference type="AlphaFoldDB" id="A0A060Y046"/>
<reference evidence="2" key="2">
    <citation type="submission" date="2014-03" db="EMBL/GenBank/DDBJ databases">
        <authorList>
            <person name="Genoscope - CEA"/>
        </authorList>
    </citation>
    <scope>NUCLEOTIDE SEQUENCE</scope>
</reference>
<evidence type="ECO:0000256" key="1">
    <source>
        <dbReference type="SAM" id="MobiDB-lite"/>
    </source>
</evidence>
<organism evidence="2 3">
    <name type="scientific">Oncorhynchus mykiss</name>
    <name type="common">Rainbow trout</name>
    <name type="synonym">Salmo gairdneri</name>
    <dbReference type="NCBI Taxonomy" id="8022"/>
    <lineage>
        <taxon>Eukaryota</taxon>
        <taxon>Metazoa</taxon>
        <taxon>Chordata</taxon>
        <taxon>Craniata</taxon>
        <taxon>Vertebrata</taxon>
        <taxon>Euteleostomi</taxon>
        <taxon>Actinopterygii</taxon>
        <taxon>Neopterygii</taxon>
        <taxon>Teleostei</taxon>
        <taxon>Protacanthopterygii</taxon>
        <taxon>Salmoniformes</taxon>
        <taxon>Salmonidae</taxon>
        <taxon>Salmoninae</taxon>
        <taxon>Oncorhynchus</taxon>
    </lineage>
</organism>
<dbReference type="PaxDb" id="8022-A0A060Y046"/>
<accession>A0A060Y046</accession>
<dbReference type="InterPro" id="IPR028927">
    <property type="entry name" value="Man-6-P_rcpt"/>
</dbReference>
<dbReference type="Proteomes" id="UP000193380">
    <property type="component" value="Unassembled WGS sequence"/>
</dbReference>
<dbReference type="STRING" id="8022.A0A060Y046"/>